<dbReference type="RefSeq" id="WP_112294513.1">
    <property type="nucleotide sequence ID" value="NZ_CBCSBS010000001.1"/>
</dbReference>
<dbReference type="InterPro" id="IPR046358">
    <property type="entry name" value="Flagellin_C"/>
</dbReference>
<evidence type="ECO:0000313" key="6">
    <source>
        <dbReference type="EMBL" id="AWW49532.1"/>
    </source>
</evidence>
<dbReference type="Proteomes" id="UP000248592">
    <property type="component" value="Chromosome"/>
</dbReference>
<comment type="function">
    <text evidence="3">Flagellin is the subunit protein which polymerizes to form the filaments of bacterial flagella.</text>
</comment>
<dbReference type="AlphaFoldDB" id="A0A2Z4JTD9"/>
<dbReference type="Gene3D" id="1.20.1330.10">
    <property type="entry name" value="f41 fragment of flagellin, N-terminal domain"/>
    <property type="match status" value="1"/>
</dbReference>
<evidence type="ECO:0000256" key="3">
    <source>
        <dbReference type="RuleBase" id="RU362073"/>
    </source>
</evidence>
<comment type="subcellular location">
    <subcellularLocation>
        <location evidence="3">Secreted</location>
    </subcellularLocation>
    <subcellularLocation>
        <location evidence="3">Bacterial flagellum</location>
    </subcellularLocation>
</comment>
<keyword evidence="2 3" id="KW-0975">Bacterial flagellum</keyword>
<dbReference type="InterPro" id="IPR001492">
    <property type="entry name" value="Flagellin"/>
</dbReference>
<dbReference type="InterPro" id="IPR001029">
    <property type="entry name" value="Flagellin_N"/>
</dbReference>
<dbReference type="Pfam" id="PF00700">
    <property type="entry name" value="Flagellin_C"/>
    <property type="match status" value="1"/>
</dbReference>
<reference evidence="7" key="1">
    <citation type="submission" date="2018-06" db="EMBL/GenBank/DDBJ databases">
        <title>Description of a new Polynucleobacter species.</title>
        <authorList>
            <person name="Hahn M.W."/>
        </authorList>
    </citation>
    <scope>NUCLEOTIDE SEQUENCE [LARGE SCALE GENOMIC DNA]</scope>
    <source>
        <strain evidence="7">MG-25-Pas1-D2</strain>
    </source>
</reference>
<evidence type="ECO:0000259" key="5">
    <source>
        <dbReference type="Pfam" id="PF00700"/>
    </source>
</evidence>
<feature type="domain" description="Flagellin N-terminal" evidence="4">
    <location>
        <begin position="9"/>
        <end position="135"/>
    </location>
</feature>
<protein>
    <recommendedName>
        <fullName evidence="3">Flagellin</fullName>
    </recommendedName>
</protein>
<dbReference type="GO" id="GO:0009288">
    <property type="term" value="C:bacterial-type flagellum"/>
    <property type="evidence" value="ECO:0007669"/>
    <property type="project" value="UniProtKB-SubCell"/>
</dbReference>
<sequence>MPMPLSGLAQTLSNSVAKVQAEIVDVQNQLTAGTKTLDPASNGIVTRLGAQATAYGTVQNNISTAQNVISVGQTALSSVATILNQMKQIATQAASGGLQSTDLDSLNTTYTSLEAQAEALIDAASVNGVNVLGATNLVVTTGIDGATNTTVSAQNSKVGTLQTQLTGATTTVASSLVKATTSDVTVSAVVSHAQDFDMTGLPTTTSGATVTVGGLTFTAGSTGYATTTALADLFAAYISSGGVQPSVAVGKFSGSLGTVDLNGDAAQVTAASTTPGVLTLTSTADANDFVALTATAANSAATNANKAIVALTAALNAISTGQANLSAYSTGLSAQMTSAKALQSGLENTVGQIQNIDATAMQAKLQQLNNQQSIDYYLVSQMNTEAAAILSIFR</sequence>
<name>A0A2Z4JTD9_9BURK</name>
<dbReference type="SUPFAM" id="SSF64518">
    <property type="entry name" value="Phase 1 flagellin"/>
    <property type="match status" value="1"/>
</dbReference>
<gene>
    <name evidence="6" type="ORF">Pas1_03515</name>
</gene>
<dbReference type="PANTHER" id="PTHR42792">
    <property type="entry name" value="FLAGELLIN"/>
    <property type="match status" value="1"/>
</dbReference>
<comment type="similarity">
    <text evidence="1 3">Belongs to the bacterial flagellin family.</text>
</comment>
<dbReference type="PANTHER" id="PTHR42792:SF2">
    <property type="entry name" value="FLAGELLIN"/>
    <property type="match status" value="1"/>
</dbReference>
<evidence type="ECO:0000256" key="2">
    <source>
        <dbReference type="ARBA" id="ARBA00023143"/>
    </source>
</evidence>
<organism evidence="6 7">
    <name type="scientific">Polynucleobacter paneuropaeus</name>
    <dbReference type="NCBI Taxonomy" id="2527775"/>
    <lineage>
        <taxon>Bacteria</taxon>
        <taxon>Pseudomonadati</taxon>
        <taxon>Pseudomonadota</taxon>
        <taxon>Betaproteobacteria</taxon>
        <taxon>Burkholderiales</taxon>
        <taxon>Burkholderiaceae</taxon>
        <taxon>Polynucleobacter</taxon>
    </lineage>
</organism>
<dbReference type="Pfam" id="PF00669">
    <property type="entry name" value="Flagellin_N"/>
    <property type="match status" value="1"/>
</dbReference>
<dbReference type="GO" id="GO:0005198">
    <property type="term" value="F:structural molecule activity"/>
    <property type="evidence" value="ECO:0007669"/>
    <property type="project" value="UniProtKB-UniRule"/>
</dbReference>
<dbReference type="EMBL" id="CP030085">
    <property type="protein sequence ID" value="AWW49532.1"/>
    <property type="molecule type" value="Genomic_DNA"/>
</dbReference>
<proteinExistence type="inferred from homology"/>
<evidence type="ECO:0000313" key="7">
    <source>
        <dbReference type="Proteomes" id="UP000248592"/>
    </source>
</evidence>
<keyword evidence="3" id="KW-0964">Secreted</keyword>
<feature type="domain" description="Flagellin C-terminal" evidence="5">
    <location>
        <begin position="310"/>
        <end position="391"/>
    </location>
</feature>
<evidence type="ECO:0000259" key="4">
    <source>
        <dbReference type="Pfam" id="PF00669"/>
    </source>
</evidence>
<accession>A0A2Z4JTD9</accession>
<evidence type="ECO:0000256" key="1">
    <source>
        <dbReference type="ARBA" id="ARBA00005709"/>
    </source>
</evidence>
<dbReference type="GO" id="GO:0005576">
    <property type="term" value="C:extracellular region"/>
    <property type="evidence" value="ECO:0007669"/>
    <property type="project" value="UniProtKB-SubCell"/>
</dbReference>